<dbReference type="InterPro" id="IPR045573">
    <property type="entry name" value="Fut8_N_cat"/>
</dbReference>
<evidence type="ECO:0000313" key="5">
    <source>
        <dbReference type="EMBL" id="VVC25199.1"/>
    </source>
</evidence>
<keyword evidence="1 3" id="KW-0328">Glycosyltransferase</keyword>
<protein>
    <submittedName>
        <fullName evidence="5">Glycosyltransferase family 23 (GT23) domain</fullName>
    </submittedName>
</protein>
<dbReference type="InterPro" id="IPR035653">
    <property type="entry name" value="Fut8_SH3"/>
</dbReference>
<dbReference type="Proteomes" id="UP000325440">
    <property type="component" value="Unassembled WGS sequence"/>
</dbReference>
<keyword evidence="6" id="KW-1185">Reference proteome</keyword>
<dbReference type="PANTHER" id="PTHR13132:SF29">
    <property type="entry name" value="ALPHA-(1,6)-FUCOSYLTRANSFERASE"/>
    <property type="match status" value="1"/>
</dbReference>
<dbReference type="Gene3D" id="1.10.287.1060">
    <property type="entry name" value="ESAT-6-like"/>
    <property type="match status" value="1"/>
</dbReference>
<organism evidence="5 6">
    <name type="scientific">Cinara cedri</name>
    <dbReference type="NCBI Taxonomy" id="506608"/>
    <lineage>
        <taxon>Eukaryota</taxon>
        <taxon>Metazoa</taxon>
        <taxon>Ecdysozoa</taxon>
        <taxon>Arthropoda</taxon>
        <taxon>Hexapoda</taxon>
        <taxon>Insecta</taxon>
        <taxon>Pterygota</taxon>
        <taxon>Neoptera</taxon>
        <taxon>Paraneoptera</taxon>
        <taxon>Hemiptera</taxon>
        <taxon>Sternorrhyncha</taxon>
        <taxon>Aphidomorpha</taxon>
        <taxon>Aphidoidea</taxon>
        <taxon>Aphididae</taxon>
        <taxon>Lachninae</taxon>
        <taxon>Cinara</taxon>
    </lineage>
</organism>
<dbReference type="PROSITE" id="PS51659">
    <property type="entry name" value="GT23"/>
    <property type="match status" value="1"/>
</dbReference>
<evidence type="ECO:0000256" key="2">
    <source>
        <dbReference type="ARBA" id="ARBA00022679"/>
    </source>
</evidence>
<dbReference type="Pfam" id="PF19745">
    <property type="entry name" value="FUT8_N_cat"/>
    <property type="match status" value="1"/>
</dbReference>
<evidence type="ECO:0000313" key="6">
    <source>
        <dbReference type="Proteomes" id="UP000325440"/>
    </source>
</evidence>
<name>A0A5E4M3L4_9HEMI</name>
<accession>A0A5E4M3L4</accession>
<evidence type="ECO:0000259" key="4">
    <source>
        <dbReference type="PROSITE" id="PS51659"/>
    </source>
</evidence>
<dbReference type="EMBL" id="CABPRJ010000010">
    <property type="protein sequence ID" value="VVC25199.1"/>
    <property type="molecule type" value="Genomic_DNA"/>
</dbReference>
<gene>
    <name evidence="5" type="ORF">CINCED_3A007447</name>
</gene>
<dbReference type="AlphaFoldDB" id="A0A5E4M3L4"/>
<dbReference type="GO" id="GO:0006487">
    <property type="term" value="P:protein N-linked glycosylation"/>
    <property type="evidence" value="ECO:0007669"/>
    <property type="project" value="TreeGrafter"/>
</dbReference>
<dbReference type="GO" id="GO:0046921">
    <property type="term" value="F:alpha-(1-&gt;6)-fucosyltransferase activity"/>
    <property type="evidence" value="ECO:0007669"/>
    <property type="project" value="TreeGrafter"/>
</dbReference>
<dbReference type="Gene3D" id="3.40.50.11350">
    <property type="match status" value="1"/>
</dbReference>
<evidence type="ECO:0000256" key="1">
    <source>
        <dbReference type="ARBA" id="ARBA00022676"/>
    </source>
</evidence>
<proteinExistence type="inferred from homology"/>
<feature type="domain" description="GT23" evidence="4">
    <location>
        <begin position="188"/>
        <end position="482"/>
    </location>
</feature>
<reference evidence="5 6" key="1">
    <citation type="submission" date="2019-08" db="EMBL/GenBank/DDBJ databases">
        <authorList>
            <person name="Alioto T."/>
            <person name="Alioto T."/>
            <person name="Gomez Garrido J."/>
        </authorList>
    </citation>
    <scope>NUCLEOTIDE SEQUENCE [LARGE SCALE GENOMIC DNA]</scope>
</reference>
<sequence>MRRQLSWLQGFCFFALLWAVYLIVNINNTSDDPKHNNLTEENRLNQTLTDAFLDIAELHDNNTALSRRVIDLRKKLEYLRTQNSNKTGPKEPSEKYELLRRRIYSNTNEFWYYVNAELKLLVGEVKNLSCAQKMIKITDEHFRSLITDVAKLAEVDGHDQWRQREHQYLSDLIERRLMYLQNPPDCSKAKKLACRFVSKNRCGFECRLHHLVDCMIVAYATGRTMVMDDPQSWNFTSDEWNALFLPLSDTCESADGETVSPWPGDKSTQVVTLNLPMDNYDSHQKPPLFPQVLPEDLATRINVLHGDPVTWWKGQFLKYIFRARKSTVDKYNAYINRVKFQKPCVGVHIKQTDLIDADVTLHELSEYMYHVEKYYKLKELNSSKLFERRIYLSTNEPEVFNIAKLKYPEYTIIGDPAMFRKTRTPENPIDPDDSIMNAIIDVHLLSLSDYLVCTFSSNACRLAYEIMNGFRPSDASALFKPLGYTSQYYSNRKLHVAILPHSANGLEEMDLRVGDQIEVAGNRWGGFSKGTNIRTKQFLLYPTFKAIPKLQALHFATYPNVTMNSDALRVDVLKNNESN</sequence>
<dbReference type="CDD" id="cd11300">
    <property type="entry name" value="Fut8_like"/>
    <property type="match status" value="1"/>
</dbReference>
<dbReference type="InterPro" id="IPR027350">
    <property type="entry name" value="GT23_dom"/>
</dbReference>
<comment type="caution">
    <text evidence="3">Lacks conserved residue(s) required for the propagation of feature annotation.</text>
</comment>
<keyword evidence="2 3" id="KW-0808">Transferase</keyword>
<evidence type="ECO:0000256" key="3">
    <source>
        <dbReference type="PROSITE-ProRule" id="PRU00992"/>
    </source>
</evidence>
<dbReference type="OrthoDB" id="2014825at2759"/>
<dbReference type="Gene3D" id="2.30.30.40">
    <property type="entry name" value="SH3 Domains"/>
    <property type="match status" value="1"/>
</dbReference>
<comment type="similarity">
    <text evidence="3">Belongs to the glycosyltransferase 23 family.</text>
</comment>
<dbReference type="CDD" id="cd11792">
    <property type="entry name" value="SH3_Fut8"/>
    <property type="match status" value="1"/>
</dbReference>
<dbReference type="PANTHER" id="PTHR13132">
    <property type="entry name" value="ALPHA- 1,6 -FUCOSYLTRANSFERASE"/>
    <property type="match status" value="1"/>
</dbReference>